<keyword evidence="2" id="KW-0418">Kinase</keyword>
<dbReference type="AlphaFoldDB" id="A0AAP0G7U6"/>
<comment type="caution">
    <text evidence="2">The sequence shown here is derived from an EMBL/GenBank/DDBJ whole genome shotgun (WGS) entry which is preliminary data.</text>
</comment>
<dbReference type="PANTHER" id="PTHR33781">
    <property type="entry name" value="PROTEIN PHYTOCHROME KINASE SUBSTRATE 1-RELATED"/>
    <property type="match status" value="1"/>
</dbReference>
<evidence type="ECO:0000313" key="2">
    <source>
        <dbReference type="EMBL" id="KAK8942781.1"/>
    </source>
</evidence>
<proteinExistence type="predicted"/>
<keyword evidence="3" id="KW-1185">Reference proteome</keyword>
<dbReference type="PANTHER" id="PTHR33781:SF1">
    <property type="entry name" value="PROTEIN PHYTOCHROME KINASE SUBSTRATE 4"/>
    <property type="match status" value="1"/>
</dbReference>
<evidence type="ECO:0000313" key="3">
    <source>
        <dbReference type="Proteomes" id="UP001418222"/>
    </source>
</evidence>
<feature type="region of interest" description="Disordered" evidence="1">
    <location>
        <begin position="1"/>
        <end position="20"/>
    </location>
</feature>
<feature type="compositionally biased region" description="Polar residues" evidence="1">
    <location>
        <begin position="142"/>
        <end position="155"/>
    </location>
</feature>
<sequence length="539" mass="58344">MEKMERYRVNSLPPKPHLKKHNAFLSAPSQISLPPKPHLRDPPISPYLEPQRQTTTAVAGAGAGDGVSLSVHDSEISIFGAERYFKEGQDSNENSKKLTAALSPIAEKHDLGSTPRPPESSVSSLDGRLRNSRNRSFHAAPTVSSEASWNSQTGLLKNPPGSLSVSVRSSFQSGEQKKGYSSSSSSSPRRHLFPRSCPCIGGKSVKVEENHSDPKSSPLRPSFDSAPAKKQSSKAEHEVEQFKLFPALIWPKEQESFRFPPEKPFPSPGINRRTVNSGGFSFPIFAPSKEKAAEDPARVSLEVFQPNDGPASPVRRKSEDYQKTPTSLLSGDDRRSFNLTGSPKLRSAVDDDLASDTSSDLFEIESLSTQMACRRRESVDDLSLSAVENKKFAGTSAAGTLQLRRSIEEEASECYAPSEVSVEWSVTTAEGFDRTSLANFSSGVSEFVELRTAGEAFSGEGKKKGIGGAGGLLISCRSQKAVSAVAPNQMRFGPEPYRRTGASVFAVEPDPAVLDGAGIAGRKSVRMSRTAQPINRRVY</sequence>
<dbReference type="GO" id="GO:0009638">
    <property type="term" value="P:phototropism"/>
    <property type="evidence" value="ECO:0007669"/>
    <property type="project" value="InterPro"/>
</dbReference>
<feature type="region of interest" description="Disordered" evidence="1">
    <location>
        <begin position="86"/>
        <end position="237"/>
    </location>
</feature>
<gene>
    <name evidence="2" type="primary">PKS4</name>
    <name evidence="2" type="ORF">KSP39_PZI008880</name>
</gene>
<dbReference type="Proteomes" id="UP001418222">
    <property type="component" value="Unassembled WGS sequence"/>
</dbReference>
<feature type="region of interest" description="Disordered" evidence="1">
    <location>
        <begin position="28"/>
        <end position="65"/>
    </location>
</feature>
<protein>
    <submittedName>
        <fullName evidence="2">Protein PHYTOCHROME KINASE SUBSTRATE 4</fullName>
    </submittedName>
</protein>
<name>A0AAP0G7U6_9ASPA</name>
<dbReference type="EMBL" id="JBBWWQ010000007">
    <property type="protein sequence ID" value="KAK8942781.1"/>
    <property type="molecule type" value="Genomic_DNA"/>
</dbReference>
<dbReference type="GO" id="GO:0016301">
    <property type="term" value="F:kinase activity"/>
    <property type="evidence" value="ECO:0007669"/>
    <property type="project" value="UniProtKB-KW"/>
</dbReference>
<feature type="compositionally biased region" description="Basic and acidic residues" evidence="1">
    <location>
        <begin position="86"/>
        <end position="96"/>
    </location>
</feature>
<reference evidence="2 3" key="1">
    <citation type="journal article" date="2022" name="Nat. Plants">
        <title>Genomes of leafy and leafless Platanthera orchids illuminate the evolution of mycoheterotrophy.</title>
        <authorList>
            <person name="Li M.H."/>
            <person name="Liu K.W."/>
            <person name="Li Z."/>
            <person name="Lu H.C."/>
            <person name="Ye Q.L."/>
            <person name="Zhang D."/>
            <person name="Wang J.Y."/>
            <person name="Li Y.F."/>
            <person name="Zhong Z.M."/>
            <person name="Liu X."/>
            <person name="Yu X."/>
            <person name="Liu D.K."/>
            <person name="Tu X.D."/>
            <person name="Liu B."/>
            <person name="Hao Y."/>
            <person name="Liao X.Y."/>
            <person name="Jiang Y.T."/>
            <person name="Sun W.H."/>
            <person name="Chen J."/>
            <person name="Chen Y.Q."/>
            <person name="Ai Y."/>
            <person name="Zhai J.W."/>
            <person name="Wu S.S."/>
            <person name="Zhou Z."/>
            <person name="Hsiao Y.Y."/>
            <person name="Wu W.L."/>
            <person name="Chen Y.Y."/>
            <person name="Lin Y.F."/>
            <person name="Hsu J.L."/>
            <person name="Li C.Y."/>
            <person name="Wang Z.W."/>
            <person name="Zhao X."/>
            <person name="Zhong W.Y."/>
            <person name="Ma X.K."/>
            <person name="Ma L."/>
            <person name="Huang J."/>
            <person name="Chen G.Z."/>
            <person name="Huang M.Z."/>
            <person name="Huang L."/>
            <person name="Peng D.H."/>
            <person name="Luo Y.B."/>
            <person name="Zou S.Q."/>
            <person name="Chen S.P."/>
            <person name="Lan S."/>
            <person name="Tsai W.C."/>
            <person name="Van de Peer Y."/>
            <person name="Liu Z.J."/>
        </authorList>
    </citation>
    <scope>NUCLEOTIDE SEQUENCE [LARGE SCALE GENOMIC DNA]</scope>
    <source>
        <strain evidence="2">Lor287</strain>
    </source>
</reference>
<feature type="compositionally biased region" description="Basic and acidic residues" evidence="1">
    <location>
        <begin position="205"/>
        <end position="214"/>
    </location>
</feature>
<feature type="compositionally biased region" description="Low complexity" evidence="1">
    <location>
        <begin position="162"/>
        <end position="173"/>
    </location>
</feature>
<organism evidence="2 3">
    <name type="scientific">Platanthera zijinensis</name>
    <dbReference type="NCBI Taxonomy" id="2320716"/>
    <lineage>
        <taxon>Eukaryota</taxon>
        <taxon>Viridiplantae</taxon>
        <taxon>Streptophyta</taxon>
        <taxon>Embryophyta</taxon>
        <taxon>Tracheophyta</taxon>
        <taxon>Spermatophyta</taxon>
        <taxon>Magnoliopsida</taxon>
        <taxon>Liliopsida</taxon>
        <taxon>Asparagales</taxon>
        <taxon>Orchidaceae</taxon>
        <taxon>Orchidoideae</taxon>
        <taxon>Orchideae</taxon>
        <taxon>Orchidinae</taxon>
        <taxon>Platanthera</taxon>
    </lineage>
</organism>
<keyword evidence="2" id="KW-0808">Transferase</keyword>
<accession>A0AAP0G7U6</accession>
<dbReference type="InterPro" id="IPR039615">
    <property type="entry name" value="PKS"/>
</dbReference>
<evidence type="ECO:0000256" key="1">
    <source>
        <dbReference type="SAM" id="MobiDB-lite"/>
    </source>
</evidence>
<feature type="region of interest" description="Disordered" evidence="1">
    <location>
        <begin position="303"/>
        <end position="342"/>
    </location>
</feature>